<keyword evidence="1" id="KW-0812">Transmembrane</keyword>
<organism evidence="2 3">
    <name type="scientific">Diaphorina citri</name>
    <name type="common">Asian citrus psyllid</name>
    <dbReference type="NCBI Taxonomy" id="121845"/>
    <lineage>
        <taxon>Eukaryota</taxon>
        <taxon>Metazoa</taxon>
        <taxon>Ecdysozoa</taxon>
        <taxon>Arthropoda</taxon>
        <taxon>Hexapoda</taxon>
        <taxon>Insecta</taxon>
        <taxon>Pterygota</taxon>
        <taxon>Neoptera</taxon>
        <taxon>Paraneoptera</taxon>
        <taxon>Hemiptera</taxon>
        <taxon>Sternorrhyncha</taxon>
        <taxon>Psylloidea</taxon>
        <taxon>Psyllidae</taxon>
        <taxon>Diaphorininae</taxon>
        <taxon>Diaphorina</taxon>
    </lineage>
</organism>
<keyword evidence="1" id="KW-1133">Transmembrane helix</keyword>
<evidence type="ECO:0000313" key="2">
    <source>
        <dbReference type="Proteomes" id="UP000079169"/>
    </source>
</evidence>
<keyword evidence="2" id="KW-1185">Reference proteome</keyword>
<name>A0A3Q0ITD7_DIACI</name>
<dbReference type="KEGG" id="dci:113466575"/>
<dbReference type="RefSeq" id="XP_026677913.1">
    <property type="nucleotide sequence ID" value="XM_026822112.1"/>
</dbReference>
<sequence length="77" mass="9055">MTLMDAILLSLQKPSFWYACFIITYVFYLWSRRKQYVLSWQLAGPLAFPLIGNSYLVLDGGVSNVINKMHKAMRDYW</sequence>
<reference evidence="3" key="1">
    <citation type="submission" date="2025-08" db="UniProtKB">
        <authorList>
            <consortium name="RefSeq"/>
        </authorList>
    </citation>
    <scope>IDENTIFICATION</scope>
</reference>
<gene>
    <name evidence="3" type="primary">LOC113466575</name>
</gene>
<protein>
    <submittedName>
        <fullName evidence="3">Probable cytochrome P450 313a2</fullName>
    </submittedName>
</protein>
<dbReference type="AlphaFoldDB" id="A0A3Q0ITD7"/>
<dbReference type="Proteomes" id="UP000079169">
    <property type="component" value="Unplaced"/>
</dbReference>
<proteinExistence type="predicted"/>
<accession>A0A3Q0ITD7</accession>
<evidence type="ECO:0000256" key="1">
    <source>
        <dbReference type="SAM" id="Phobius"/>
    </source>
</evidence>
<keyword evidence="1" id="KW-0472">Membrane</keyword>
<dbReference type="PaxDb" id="121845-A0A3Q0ITD7"/>
<feature type="transmembrane region" description="Helical" evidence="1">
    <location>
        <begin position="15"/>
        <end position="31"/>
    </location>
</feature>
<dbReference type="GeneID" id="113466575"/>
<evidence type="ECO:0000313" key="3">
    <source>
        <dbReference type="RefSeq" id="XP_026677913.1"/>
    </source>
</evidence>